<reference evidence="1 2" key="1">
    <citation type="journal article" date="2020" name="Nature">
        <title>Six reference-quality genomes reveal evolution of bat adaptations.</title>
        <authorList>
            <person name="Jebb D."/>
            <person name="Huang Z."/>
            <person name="Pippel M."/>
            <person name="Hughes G.M."/>
            <person name="Lavrichenko K."/>
            <person name="Devanna P."/>
            <person name="Winkler S."/>
            <person name="Jermiin L.S."/>
            <person name="Skirmuntt E.C."/>
            <person name="Katzourakis A."/>
            <person name="Burkitt-Gray L."/>
            <person name="Ray D.A."/>
            <person name="Sullivan K.A.M."/>
            <person name="Roscito J.G."/>
            <person name="Kirilenko B.M."/>
            <person name="Davalos L.M."/>
            <person name="Corthals A.P."/>
            <person name="Power M.L."/>
            <person name="Jones G."/>
            <person name="Ransome R.D."/>
            <person name="Dechmann D.K.N."/>
            <person name="Locatelli A.G."/>
            <person name="Puechmaille S.J."/>
            <person name="Fedrigo O."/>
            <person name="Jarvis E.D."/>
            <person name="Hiller M."/>
            <person name="Vernes S.C."/>
            <person name="Myers E.W."/>
            <person name="Teeling E.C."/>
        </authorList>
    </citation>
    <scope>NUCLEOTIDE SEQUENCE [LARGE SCALE GENOMIC DNA]</scope>
    <source>
        <strain evidence="1">MPipKuh1</strain>
        <tissue evidence="1">Flight muscle</tissue>
    </source>
</reference>
<dbReference type="PANTHER" id="PTHR46017:SF1">
    <property type="entry name" value="ALPHA-MANNOSIDASE 2C1"/>
    <property type="match status" value="1"/>
</dbReference>
<evidence type="ECO:0000313" key="2">
    <source>
        <dbReference type="Proteomes" id="UP000558488"/>
    </source>
</evidence>
<keyword evidence="2" id="KW-1185">Reference proteome</keyword>
<sequence>MASLNSSVLCGEMQYSIRILSAMTNILSQIKTFPEFLVMTNSHLHTIRLTLYEEVACNGLLGPRKGTMIAAPDLEKMFQVSQAELALFHQDIHKLLMDLELLLGMAKVLKTVAKKWEKGRTNHSAFLFGFGDGGGDPLRLWWTT</sequence>
<dbReference type="PANTHER" id="PTHR46017">
    <property type="entry name" value="ALPHA-MANNOSIDASE 2C1"/>
    <property type="match status" value="1"/>
</dbReference>
<dbReference type="GO" id="GO:0009313">
    <property type="term" value="P:oligosaccharide catabolic process"/>
    <property type="evidence" value="ECO:0007669"/>
    <property type="project" value="TreeGrafter"/>
</dbReference>
<gene>
    <name evidence="1" type="ORF">mPipKuh1_011159</name>
</gene>
<dbReference type="AlphaFoldDB" id="A0A7J8B2A5"/>
<protein>
    <submittedName>
        <fullName evidence="1">Mannosidase alpha class 2C member 1</fullName>
    </submittedName>
</protein>
<organism evidence="1 2">
    <name type="scientific">Pipistrellus kuhlii</name>
    <name type="common">Kuhl's pipistrelle</name>
    <dbReference type="NCBI Taxonomy" id="59472"/>
    <lineage>
        <taxon>Eukaryota</taxon>
        <taxon>Metazoa</taxon>
        <taxon>Chordata</taxon>
        <taxon>Craniata</taxon>
        <taxon>Vertebrata</taxon>
        <taxon>Euteleostomi</taxon>
        <taxon>Mammalia</taxon>
        <taxon>Eutheria</taxon>
        <taxon>Laurasiatheria</taxon>
        <taxon>Chiroptera</taxon>
        <taxon>Yangochiroptera</taxon>
        <taxon>Vespertilionidae</taxon>
        <taxon>Pipistrellus</taxon>
    </lineage>
</organism>
<evidence type="ECO:0000313" key="1">
    <source>
        <dbReference type="EMBL" id="KAF6392794.1"/>
    </source>
</evidence>
<dbReference type="EMBL" id="JACAGB010000001">
    <property type="protein sequence ID" value="KAF6392794.1"/>
    <property type="molecule type" value="Genomic_DNA"/>
</dbReference>
<dbReference type="Proteomes" id="UP000558488">
    <property type="component" value="Unassembled WGS sequence"/>
</dbReference>
<comment type="caution">
    <text evidence="1">The sequence shown here is derived from an EMBL/GenBank/DDBJ whole genome shotgun (WGS) entry which is preliminary data.</text>
</comment>
<proteinExistence type="predicted"/>
<dbReference type="GO" id="GO:0004559">
    <property type="term" value="F:alpha-mannosidase activity"/>
    <property type="evidence" value="ECO:0007669"/>
    <property type="project" value="TreeGrafter"/>
</dbReference>
<name>A0A7J8B2A5_PIPKU</name>
<accession>A0A7J8B2A5</accession>